<dbReference type="SMART" id="SM00086">
    <property type="entry name" value="PAC"/>
    <property type="match status" value="1"/>
</dbReference>
<feature type="compositionally biased region" description="Low complexity" evidence="15">
    <location>
        <begin position="904"/>
        <end position="913"/>
    </location>
</feature>
<evidence type="ECO:0000259" key="17">
    <source>
        <dbReference type="PROSITE" id="PS50042"/>
    </source>
</evidence>
<feature type="compositionally biased region" description="Acidic residues" evidence="15">
    <location>
        <begin position="963"/>
        <end position="972"/>
    </location>
</feature>
<evidence type="ECO:0000256" key="5">
    <source>
        <dbReference type="ARBA" id="ARBA00022692"/>
    </source>
</evidence>
<dbReference type="PRINTS" id="PR01463">
    <property type="entry name" value="EAGCHANLFMLY"/>
</dbReference>
<feature type="compositionally biased region" description="Polar residues" evidence="15">
    <location>
        <begin position="918"/>
        <end position="928"/>
    </location>
</feature>
<evidence type="ECO:0000256" key="3">
    <source>
        <dbReference type="ARBA" id="ARBA00022475"/>
    </source>
</evidence>
<dbReference type="GeneID" id="119722662"/>
<feature type="transmembrane region" description="Helical" evidence="16">
    <location>
        <begin position="309"/>
        <end position="335"/>
    </location>
</feature>
<keyword evidence="11 16" id="KW-0472">Membrane</keyword>
<feature type="domain" description="PAC" evidence="18">
    <location>
        <begin position="33"/>
        <end position="85"/>
    </location>
</feature>
<dbReference type="SUPFAM" id="SSF55785">
    <property type="entry name" value="PYP-like sensor domain (PAS domain)"/>
    <property type="match status" value="1"/>
</dbReference>
<dbReference type="InterPro" id="IPR001610">
    <property type="entry name" value="PAC"/>
</dbReference>
<proteinExistence type="predicted"/>
<dbReference type="FunFam" id="2.60.120.10:FF:000061">
    <property type="entry name" value="Potassium voltage-gated channel subfamily H member 3"/>
    <property type="match status" value="1"/>
</dbReference>
<feature type="region of interest" description="Disordered" evidence="15">
    <location>
        <begin position="630"/>
        <end position="650"/>
    </location>
</feature>
<feature type="domain" description="Cyclic nucleotide-binding" evidence="17">
    <location>
        <begin position="527"/>
        <end position="624"/>
    </location>
</feature>
<keyword evidence="3" id="KW-1003">Cell membrane</keyword>
<dbReference type="InterPro" id="IPR018490">
    <property type="entry name" value="cNMP-bd_dom_sf"/>
</dbReference>
<evidence type="ECO:0000313" key="20">
    <source>
        <dbReference type="Proteomes" id="UP000887568"/>
    </source>
</evidence>
<dbReference type="InterPro" id="IPR050818">
    <property type="entry name" value="KCNH_animal-type"/>
</dbReference>
<dbReference type="PRINTS" id="PR01465">
    <property type="entry name" value="ELKCHANNEL"/>
</dbReference>
<evidence type="ECO:0000256" key="12">
    <source>
        <dbReference type="ARBA" id="ARBA00023180"/>
    </source>
</evidence>
<dbReference type="AlphaFoldDB" id="A0A913ZCQ9"/>
<evidence type="ECO:0000313" key="19">
    <source>
        <dbReference type="EnsemblMetazoa" id="XP_038048826.1"/>
    </source>
</evidence>
<dbReference type="InterPro" id="IPR035965">
    <property type="entry name" value="PAS-like_dom_sf"/>
</dbReference>
<feature type="transmembrane region" description="Helical" evidence="16">
    <location>
        <begin position="184"/>
        <end position="204"/>
    </location>
</feature>
<name>A0A913ZCQ9_PATMI</name>
<dbReference type="Pfam" id="PF13426">
    <property type="entry name" value="PAS_9"/>
    <property type="match status" value="1"/>
</dbReference>
<dbReference type="OrthoDB" id="432483at2759"/>
<organism evidence="19 20">
    <name type="scientific">Patiria miniata</name>
    <name type="common">Bat star</name>
    <name type="synonym">Asterina miniata</name>
    <dbReference type="NCBI Taxonomy" id="46514"/>
    <lineage>
        <taxon>Eukaryota</taxon>
        <taxon>Metazoa</taxon>
        <taxon>Echinodermata</taxon>
        <taxon>Eleutherozoa</taxon>
        <taxon>Asterozoa</taxon>
        <taxon>Asteroidea</taxon>
        <taxon>Valvatacea</taxon>
        <taxon>Valvatida</taxon>
        <taxon>Asterinidae</taxon>
        <taxon>Patiria</taxon>
    </lineage>
</organism>
<dbReference type="SUPFAM" id="SSF81324">
    <property type="entry name" value="Voltage-gated potassium channels"/>
    <property type="match status" value="1"/>
</dbReference>
<dbReference type="FunFam" id="1.10.287.70:FF:000123">
    <property type="entry name" value="Potassium channel KAT3"/>
    <property type="match status" value="1"/>
</dbReference>
<feature type="region of interest" description="Disordered" evidence="15">
    <location>
        <begin position="843"/>
        <end position="871"/>
    </location>
</feature>
<dbReference type="InterPro" id="IPR005821">
    <property type="entry name" value="Ion_trans_dom"/>
</dbReference>
<evidence type="ECO:0000256" key="9">
    <source>
        <dbReference type="ARBA" id="ARBA00022989"/>
    </source>
</evidence>
<dbReference type="CDD" id="cd00038">
    <property type="entry name" value="CAP_ED"/>
    <property type="match status" value="1"/>
</dbReference>
<feature type="transmembrane region" description="Helical" evidence="16">
    <location>
        <begin position="259"/>
        <end position="288"/>
    </location>
</feature>
<keyword evidence="8" id="KW-0630">Potassium</keyword>
<feature type="region of interest" description="Disordered" evidence="15">
    <location>
        <begin position="904"/>
        <end position="972"/>
    </location>
</feature>
<dbReference type="EnsemblMetazoa" id="XM_038192898.1">
    <property type="protein sequence ID" value="XP_038048826.1"/>
    <property type="gene ID" value="LOC119722662"/>
</dbReference>
<dbReference type="RefSeq" id="XP_038048826.1">
    <property type="nucleotide sequence ID" value="XM_038192898.1"/>
</dbReference>
<accession>A0A913ZCQ9</accession>
<evidence type="ECO:0000256" key="10">
    <source>
        <dbReference type="ARBA" id="ARBA00023065"/>
    </source>
</evidence>
<reference evidence="19" key="1">
    <citation type="submission" date="2022-11" db="UniProtKB">
        <authorList>
            <consortium name="EnsemblMetazoa"/>
        </authorList>
    </citation>
    <scope>IDENTIFICATION</scope>
</reference>
<dbReference type="Pfam" id="PF00027">
    <property type="entry name" value="cNMP_binding"/>
    <property type="match status" value="1"/>
</dbReference>
<evidence type="ECO:0008006" key="21">
    <source>
        <dbReference type="Google" id="ProtNLM"/>
    </source>
</evidence>
<feature type="transmembrane region" description="Helical" evidence="16">
    <location>
        <begin position="405"/>
        <end position="429"/>
    </location>
</feature>
<dbReference type="OMA" id="EQESDMN"/>
<evidence type="ECO:0000256" key="4">
    <source>
        <dbReference type="ARBA" id="ARBA00022538"/>
    </source>
</evidence>
<keyword evidence="4" id="KW-0633">Potassium transport</keyword>
<dbReference type="FunFam" id="1.10.1200.260:FF:000002">
    <property type="entry name" value="Potassium voltage-gated channel subfamily H member 8"/>
    <property type="match status" value="1"/>
</dbReference>
<feature type="compositionally biased region" description="Basic and acidic residues" evidence="15">
    <location>
        <begin position="952"/>
        <end position="962"/>
    </location>
</feature>
<dbReference type="Gene3D" id="1.10.287.70">
    <property type="match status" value="1"/>
</dbReference>
<keyword evidence="7" id="KW-0851">Voltage-gated channel</keyword>
<evidence type="ECO:0000256" key="13">
    <source>
        <dbReference type="ARBA" id="ARBA00023303"/>
    </source>
</evidence>
<keyword evidence="9 16" id="KW-1133">Transmembrane helix</keyword>
<feature type="compositionally biased region" description="Polar residues" evidence="15">
    <location>
        <begin position="843"/>
        <end position="863"/>
    </location>
</feature>
<evidence type="ECO:0000259" key="18">
    <source>
        <dbReference type="PROSITE" id="PS50113"/>
    </source>
</evidence>
<evidence type="ECO:0000256" key="2">
    <source>
        <dbReference type="ARBA" id="ARBA00022448"/>
    </source>
</evidence>
<dbReference type="SMART" id="SM00100">
    <property type="entry name" value="cNMP"/>
    <property type="match status" value="1"/>
</dbReference>
<dbReference type="PANTHER" id="PTHR10217">
    <property type="entry name" value="VOLTAGE AND LIGAND GATED POTASSIUM CHANNEL"/>
    <property type="match status" value="1"/>
</dbReference>
<evidence type="ECO:0000256" key="6">
    <source>
        <dbReference type="ARBA" id="ARBA00022826"/>
    </source>
</evidence>
<dbReference type="Proteomes" id="UP000887568">
    <property type="component" value="Unplaced"/>
</dbReference>
<dbReference type="Gene3D" id="3.30.450.20">
    <property type="entry name" value="PAS domain"/>
    <property type="match status" value="1"/>
</dbReference>
<feature type="transmembrane region" description="Helical" evidence="16">
    <location>
        <begin position="216"/>
        <end position="239"/>
    </location>
</feature>
<evidence type="ECO:0000256" key="14">
    <source>
        <dbReference type="ARBA" id="ARBA00034430"/>
    </source>
</evidence>
<dbReference type="Pfam" id="PF00520">
    <property type="entry name" value="Ion_trans"/>
    <property type="match status" value="1"/>
</dbReference>
<dbReference type="InterPro" id="IPR000700">
    <property type="entry name" value="PAS-assoc_C"/>
</dbReference>
<dbReference type="PANTHER" id="PTHR10217:SF637">
    <property type="entry name" value="EAG-LIKE K[+] CHANNEL, ISOFORM A"/>
    <property type="match status" value="1"/>
</dbReference>
<protein>
    <recommendedName>
        <fullName evidence="21">Potassium voltage-gated channel subfamily H member 8</fullName>
    </recommendedName>
</protein>
<comment type="catalytic activity">
    <reaction evidence="14">
        <text>K(+)(in) = K(+)(out)</text>
        <dbReference type="Rhea" id="RHEA:29463"/>
        <dbReference type="ChEBI" id="CHEBI:29103"/>
    </reaction>
</comment>
<dbReference type="InterPro" id="IPR014710">
    <property type="entry name" value="RmlC-like_jellyroll"/>
</dbReference>
<keyword evidence="20" id="KW-1185">Reference proteome</keyword>
<dbReference type="SUPFAM" id="SSF51206">
    <property type="entry name" value="cAMP-binding domain-like"/>
    <property type="match status" value="1"/>
</dbReference>
<dbReference type="PROSITE" id="PS50042">
    <property type="entry name" value="CNMP_BINDING_3"/>
    <property type="match status" value="1"/>
</dbReference>
<evidence type="ECO:0000256" key="8">
    <source>
        <dbReference type="ARBA" id="ARBA00022958"/>
    </source>
</evidence>
<keyword evidence="10" id="KW-0406">Ion transport</keyword>
<dbReference type="InterPro" id="IPR000595">
    <property type="entry name" value="cNMP-bd_dom"/>
</dbReference>
<evidence type="ECO:0000256" key="15">
    <source>
        <dbReference type="SAM" id="MobiDB-lite"/>
    </source>
</evidence>
<feature type="region of interest" description="Disordered" evidence="15">
    <location>
        <begin position="77"/>
        <end position="112"/>
    </location>
</feature>
<dbReference type="PROSITE" id="PS50113">
    <property type="entry name" value="PAC"/>
    <property type="match status" value="1"/>
</dbReference>
<dbReference type="GO" id="GO:0042391">
    <property type="term" value="P:regulation of membrane potential"/>
    <property type="evidence" value="ECO:0007669"/>
    <property type="project" value="TreeGrafter"/>
</dbReference>
<evidence type="ECO:0000256" key="7">
    <source>
        <dbReference type="ARBA" id="ARBA00022882"/>
    </source>
</evidence>
<dbReference type="InterPro" id="IPR003938">
    <property type="entry name" value="K_chnl_volt-dep_EAG/ELK/ERG"/>
</dbReference>
<dbReference type="GO" id="GO:0005886">
    <property type="term" value="C:plasma membrane"/>
    <property type="evidence" value="ECO:0007669"/>
    <property type="project" value="UniProtKB-SubCell"/>
</dbReference>
<keyword evidence="2" id="KW-0813">Transport</keyword>
<dbReference type="InterPro" id="IPR000014">
    <property type="entry name" value="PAS"/>
</dbReference>
<feature type="compositionally biased region" description="Acidic residues" evidence="15">
    <location>
        <begin position="89"/>
        <end position="102"/>
    </location>
</feature>
<evidence type="ECO:0000256" key="16">
    <source>
        <dbReference type="SAM" id="Phobius"/>
    </source>
</evidence>
<dbReference type="Gene3D" id="2.60.120.10">
    <property type="entry name" value="Jelly Rolls"/>
    <property type="match status" value="1"/>
</dbReference>
<dbReference type="Gene3D" id="1.10.1200.260">
    <property type="match status" value="1"/>
</dbReference>
<evidence type="ECO:0000256" key="1">
    <source>
        <dbReference type="ARBA" id="ARBA00004651"/>
    </source>
</evidence>
<dbReference type="GO" id="GO:0005242">
    <property type="term" value="F:inward rectifier potassium channel activity"/>
    <property type="evidence" value="ECO:0007669"/>
    <property type="project" value="UniProtKB-ARBA"/>
</dbReference>
<comment type="subcellular location">
    <subcellularLocation>
        <location evidence="1">Cell membrane</location>
        <topology evidence="1">Multi-pass membrane protein</topology>
    </subcellularLocation>
</comment>
<dbReference type="InterPro" id="IPR003950">
    <property type="entry name" value="K_chnl_volt-dep_ELK"/>
</dbReference>
<keyword evidence="13" id="KW-0407">Ion channel</keyword>
<keyword evidence="6" id="KW-0631">Potassium channel</keyword>
<dbReference type="GO" id="GO:0034702">
    <property type="term" value="C:monoatomic ion channel complex"/>
    <property type="evidence" value="ECO:0007669"/>
    <property type="project" value="UniProtKB-KW"/>
</dbReference>
<evidence type="ECO:0000256" key="11">
    <source>
        <dbReference type="ARBA" id="ARBA00023136"/>
    </source>
</evidence>
<keyword evidence="12" id="KW-0325">Glycoprotein</keyword>
<sequence>MQKSCACKFLFGKDTPPEKIEEIQAVLDSKEEYKTEVIFQKKDSSPFWCLLDIVPIKNEKAEVVLFLASHKDITKSKTMNSVNGHTGDGEDDEDDNEDEDDTNNYLSDGDDLPTNYNYARRRSRAVLYHLSGHLKEPEKRRRRKLKLNSQSLLAPKRTVLPEYKVAAMTKSRFIILHYSTFKSIWDWLVLIATLYIAIVVPYNVAVKPQKHVVTTILDIMVEILFLTDIVINFTTSFVSKTGVVMYERKEIALHYAKTWFFIDILAAVPFDFIVLVSNVDTVATIQLLKLARLLRLLRLLQKIERYSQYSAITLTFLMLAFALLAHWLGCVWYGIGTMEIDSHQNWNLGWINTLGEDLHTPITNNGSEGGPRNESKYITSLYFTLSSLTSVGFGNVSANTDIEKIFTIIVMLIGALCHAAVFGNVTAIVQRMYSKRALYHLKLRDLKDFVRSHHIPADLKTRMNEYFNTSWSNNMGIDTMEMLLRFPEELRADVTMHLHKEFLQLPIFGEASQGCLRSLSLRVKTGFCAPGEYILHQGDSLNSLYFLLNGSMEILRQGMVVAIIGKGDLFGCDLYDTETLIQSSGDVHALTYCDLMLVSRHELQEVLNNYPEYMSKFKDEISRDLTFNLREGSDQDQPDPFQAEYDDSRPSRLTSISELNDEEDEEAALAEKAKDVENRSVGTETIEMMPLDRSKHMLLDVSNSVNSGVPPDLSPRVVDGVEDNANQYKREHRFDFPINAHQQASRHHSLTMAPKQRLSNHYNLGMRQSFTSPQLAHVSRSRSVSSESICTEDLKHEIEYTRNSVERLDRQVSNLSKDVSNLSQDLKAVVRLLQVISPGNTSTCNPSGVNNGPHSSPVRSPNSFGPKLKPAAKETRFEDIVHVQRRDGVLETSLGSGILETNLSSGLTGSTSSIPKFPSSTSLQSLTGATAKPEGPMRETNIILFQDPEPSEQAKDGKKDLFDFDSENGTDL</sequence>
<keyword evidence="5 16" id="KW-0812">Transmembrane</keyword>
<dbReference type="CDD" id="cd00130">
    <property type="entry name" value="PAS"/>
    <property type="match status" value="1"/>
</dbReference>